<dbReference type="InterPro" id="IPR029032">
    <property type="entry name" value="AhpD-like"/>
</dbReference>
<accession>A0A382MP45</accession>
<dbReference type="GO" id="GO:0051920">
    <property type="term" value="F:peroxiredoxin activity"/>
    <property type="evidence" value="ECO:0007669"/>
    <property type="project" value="InterPro"/>
</dbReference>
<sequence>MDQKLHDQGLANRKEVLGAEYVERSLSQADDFNQELQEVLNEYCWGKIWSGNGLDRKQRSILNLGMLAALGRSHEFKLHFRGALNNGVSIEELKDVLLQITGYCGFPAGVESFRLAREVLNEVNGE</sequence>
<dbReference type="InterPro" id="IPR003779">
    <property type="entry name" value="CMD-like"/>
</dbReference>
<name>A0A382MP45_9ZZZZ</name>
<dbReference type="PANTHER" id="PTHR33570:SF2">
    <property type="entry name" value="CARBOXYMUCONOLACTONE DECARBOXYLASE-LIKE DOMAIN-CONTAINING PROTEIN"/>
    <property type="match status" value="1"/>
</dbReference>
<dbReference type="SUPFAM" id="SSF69118">
    <property type="entry name" value="AhpD-like"/>
    <property type="match status" value="1"/>
</dbReference>
<dbReference type="InterPro" id="IPR052512">
    <property type="entry name" value="4CMD/NDH-1_regulator"/>
</dbReference>
<organism evidence="2">
    <name type="scientific">marine metagenome</name>
    <dbReference type="NCBI Taxonomy" id="408172"/>
    <lineage>
        <taxon>unclassified sequences</taxon>
        <taxon>metagenomes</taxon>
        <taxon>ecological metagenomes</taxon>
    </lineage>
</organism>
<dbReference type="PANTHER" id="PTHR33570">
    <property type="entry name" value="4-CARBOXYMUCONOLACTONE DECARBOXYLASE FAMILY PROTEIN"/>
    <property type="match status" value="1"/>
</dbReference>
<dbReference type="EMBL" id="UINC01095006">
    <property type="protein sequence ID" value="SVC50734.1"/>
    <property type="molecule type" value="Genomic_DNA"/>
</dbReference>
<evidence type="ECO:0000313" key="2">
    <source>
        <dbReference type="EMBL" id="SVC50734.1"/>
    </source>
</evidence>
<dbReference type="AlphaFoldDB" id="A0A382MP45"/>
<protein>
    <recommendedName>
        <fullName evidence="1">Carboxymuconolactone decarboxylase-like domain-containing protein</fullName>
    </recommendedName>
</protein>
<reference evidence="2" key="1">
    <citation type="submission" date="2018-05" db="EMBL/GenBank/DDBJ databases">
        <authorList>
            <person name="Lanie J.A."/>
            <person name="Ng W.-L."/>
            <person name="Kazmierczak K.M."/>
            <person name="Andrzejewski T.M."/>
            <person name="Davidsen T.M."/>
            <person name="Wayne K.J."/>
            <person name="Tettelin H."/>
            <person name="Glass J.I."/>
            <person name="Rusch D."/>
            <person name="Podicherti R."/>
            <person name="Tsui H.-C.T."/>
            <person name="Winkler M.E."/>
        </authorList>
    </citation>
    <scope>NUCLEOTIDE SEQUENCE</scope>
</reference>
<feature type="domain" description="Carboxymuconolactone decarboxylase-like" evidence="1">
    <location>
        <begin position="35"/>
        <end position="118"/>
    </location>
</feature>
<proteinExistence type="predicted"/>
<dbReference type="Gene3D" id="1.20.1290.10">
    <property type="entry name" value="AhpD-like"/>
    <property type="match status" value="1"/>
</dbReference>
<dbReference type="Pfam" id="PF02627">
    <property type="entry name" value="CMD"/>
    <property type="match status" value="1"/>
</dbReference>
<gene>
    <name evidence="2" type="ORF">METZ01_LOCUS303588</name>
</gene>
<evidence type="ECO:0000259" key="1">
    <source>
        <dbReference type="Pfam" id="PF02627"/>
    </source>
</evidence>